<reference evidence="11" key="1">
    <citation type="submission" date="2022-07" db="EMBL/GenBank/DDBJ databases">
        <title>Phylogenomic reconstructions and comparative analyses of Kickxellomycotina fungi.</title>
        <authorList>
            <person name="Reynolds N.K."/>
            <person name="Stajich J.E."/>
            <person name="Barry K."/>
            <person name="Grigoriev I.V."/>
            <person name="Crous P."/>
            <person name="Smith M.E."/>
        </authorList>
    </citation>
    <scope>NUCLEOTIDE SEQUENCE</scope>
    <source>
        <strain evidence="11">BCRC 34297</strain>
    </source>
</reference>
<evidence type="ECO:0000256" key="4">
    <source>
        <dbReference type="ARBA" id="ARBA00022618"/>
    </source>
</evidence>
<sequence length="284" mass="31497">MLVDWQRLDEWLKRLYAPSQPPLMSKDTKVQLQLSQLYLLDRPAREAEKIVERVQNEATSEYVALASHTQAILQTAGIALGDLPATTAKAMADMSAIASDLGLSDMRIESFERAVAEATMAGFKRERQLEAIRTQAADISRQTRASQERQARLRQLLEERKAAAPIEEQKTREWLRNADIITQKSSEYKQRLAETEAETNKLQVSQRGLEYAQISQLNAAVGALSTLVQEKQRMNDGYAALPPDISLAHLKLEEAKQALEQLRIECENAAAAAFSSGSGSGSGK</sequence>
<dbReference type="GO" id="GO:0005829">
    <property type="term" value="C:cytosol"/>
    <property type="evidence" value="ECO:0007669"/>
    <property type="project" value="TreeGrafter"/>
</dbReference>
<dbReference type="GO" id="GO:0005874">
    <property type="term" value="C:microtubule"/>
    <property type="evidence" value="ECO:0007669"/>
    <property type="project" value="UniProtKB-KW"/>
</dbReference>
<organism evidence="11 12">
    <name type="scientific">Coemansia pectinata</name>
    <dbReference type="NCBI Taxonomy" id="1052879"/>
    <lineage>
        <taxon>Eukaryota</taxon>
        <taxon>Fungi</taxon>
        <taxon>Fungi incertae sedis</taxon>
        <taxon>Zoopagomycota</taxon>
        <taxon>Kickxellomycotina</taxon>
        <taxon>Kickxellomycetes</taxon>
        <taxon>Kickxellales</taxon>
        <taxon>Kickxellaceae</taxon>
        <taxon>Coemansia</taxon>
    </lineage>
</organism>
<proteinExistence type="inferred from homology"/>
<keyword evidence="6" id="KW-0498">Mitosis</keyword>
<dbReference type="Proteomes" id="UP001140011">
    <property type="component" value="Unassembled WGS sequence"/>
</dbReference>
<keyword evidence="12" id="KW-1185">Reference proteome</keyword>
<dbReference type="OrthoDB" id="5372507at2759"/>
<dbReference type="Pfam" id="PF25762">
    <property type="entry name" value="HAUS1"/>
    <property type="match status" value="1"/>
</dbReference>
<keyword evidence="8" id="KW-0206">Cytoskeleton</keyword>
<evidence type="ECO:0008006" key="13">
    <source>
        <dbReference type="Google" id="ProtNLM"/>
    </source>
</evidence>
<dbReference type="GO" id="GO:0005819">
    <property type="term" value="C:spindle"/>
    <property type="evidence" value="ECO:0007669"/>
    <property type="project" value="UniProtKB-SubCell"/>
</dbReference>
<dbReference type="PANTHER" id="PTHR31570:SF1">
    <property type="entry name" value="HAUS AUGMIN-LIKE COMPLEX SUBUNIT 1"/>
    <property type="match status" value="1"/>
</dbReference>
<evidence type="ECO:0000256" key="3">
    <source>
        <dbReference type="ARBA" id="ARBA00022490"/>
    </source>
</evidence>
<evidence type="ECO:0000256" key="5">
    <source>
        <dbReference type="ARBA" id="ARBA00022701"/>
    </source>
</evidence>
<evidence type="ECO:0000256" key="1">
    <source>
        <dbReference type="ARBA" id="ARBA00004186"/>
    </source>
</evidence>
<evidence type="ECO:0000256" key="2">
    <source>
        <dbReference type="ARBA" id="ARBA00005479"/>
    </source>
</evidence>
<evidence type="ECO:0000256" key="8">
    <source>
        <dbReference type="ARBA" id="ARBA00023212"/>
    </source>
</evidence>
<comment type="subcellular location">
    <subcellularLocation>
        <location evidence="1">Cytoplasm</location>
        <location evidence="1">Cytoskeleton</location>
        <location evidence="1">Spindle</location>
    </subcellularLocation>
</comment>
<keyword evidence="3" id="KW-0963">Cytoplasm</keyword>
<dbReference type="GO" id="GO:0051225">
    <property type="term" value="P:spindle assembly"/>
    <property type="evidence" value="ECO:0007669"/>
    <property type="project" value="InterPro"/>
</dbReference>
<comment type="similarity">
    <text evidence="2">Belongs to the HAUS1 family.</text>
</comment>
<evidence type="ECO:0000256" key="6">
    <source>
        <dbReference type="ARBA" id="ARBA00022776"/>
    </source>
</evidence>
<accession>A0A9W8LD05</accession>
<evidence type="ECO:0000256" key="10">
    <source>
        <dbReference type="SAM" id="Coils"/>
    </source>
</evidence>
<evidence type="ECO:0000313" key="11">
    <source>
        <dbReference type="EMBL" id="KAJ2755964.1"/>
    </source>
</evidence>
<keyword evidence="9" id="KW-0131">Cell cycle</keyword>
<dbReference type="AlphaFoldDB" id="A0A9W8LD05"/>
<feature type="coiled-coil region" evidence="10">
    <location>
        <begin position="245"/>
        <end position="272"/>
    </location>
</feature>
<dbReference type="GO" id="GO:0070652">
    <property type="term" value="C:HAUS complex"/>
    <property type="evidence" value="ECO:0007669"/>
    <property type="project" value="InterPro"/>
</dbReference>
<dbReference type="GO" id="GO:0051301">
    <property type="term" value="P:cell division"/>
    <property type="evidence" value="ECO:0007669"/>
    <property type="project" value="UniProtKB-KW"/>
</dbReference>
<evidence type="ECO:0000256" key="9">
    <source>
        <dbReference type="ARBA" id="ARBA00023306"/>
    </source>
</evidence>
<keyword evidence="5" id="KW-0493">Microtubule</keyword>
<comment type="caution">
    <text evidence="11">The sequence shown here is derived from an EMBL/GenBank/DDBJ whole genome shotgun (WGS) entry which is preliminary data.</text>
</comment>
<dbReference type="InterPro" id="IPR026243">
    <property type="entry name" value="HAUS1"/>
</dbReference>
<gene>
    <name evidence="11" type="ORF">GGI19_001204</name>
</gene>
<keyword evidence="4" id="KW-0132">Cell division</keyword>
<evidence type="ECO:0000256" key="7">
    <source>
        <dbReference type="ARBA" id="ARBA00023054"/>
    </source>
</evidence>
<protein>
    <recommendedName>
        <fullName evidence="13">HAUS augmin-like complex subunit 1</fullName>
    </recommendedName>
</protein>
<dbReference type="EMBL" id="JANBUH010000040">
    <property type="protein sequence ID" value="KAJ2755964.1"/>
    <property type="molecule type" value="Genomic_DNA"/>
</dbReference>
<dbReference type="PANTHER" id="PTHR31570">
    <property type="entry name" value="HAUS AUGMIN-LIKE COMPLEX SUBUNIT 1"/>
    <property type="match status" value="1"/>
</dbReference>
<keyword evidence="7 10" id="KW-0175">Coiled coil</keyword>
<evidence type="ECO:0000313" key="12">
    <source>
        <dbReference type="Proteomes" id="UP001140011"/>
    </source>
</evidence>
<name>A0A9W8LD05_9FUNG</name>